<dbReference type="EMBL" id="NEVH01011194">
    <property type="protein sequence ID" value="PNF31894.1"/>
    <property type="molecule type" value="Genomic_DNA"/>
</dbReference>
<evidence type="ECO:0000313" key="3">
    <source>
        <dbReference type="Proteomes" id="UP000235965"/>
    </source>
</evidence>
<name>A0A2J7QTK0_9NEOP</name>
<feature type="region of interest" description="Disordered" evidence="1">
    <location>
        <begin position="1"/>
        <end position="86"/>
    </location>
</feature>
<feature type="compositionally biased region" description="Polar residues" evidence="1">
    <location>
        <begin position="73"/>
        <end position="86"/>
    </location>
</feature>
<dbReference type="Proteomes" id="UP000235965">
    <property type="component" value="Unassembled WGS sequence"/>
</dbReference>
<feature type="non-terminal residue" evidence="2">
    <location>
        <position position="177"/>
    </location>
</feature>
<evidence type="ECO:0000256" key="1">
    <source>
        <dbReference type="SAM" id="MobiDB-lite"/>
    </source>
</evidence>
<dbReference type="OrthoDB" id="9990982at2759"/>
<keyword evidence="3" id="KW-1185">Reference proteome</keyword>
<feature type="compositionally biased region" description="Pro residues" evidence="1">
    <location>
        <begin position="1"/>
        <end position="11"/>
    </location>
</feature>
<protein>
    <submittedName>
        <fullName evidence="2">Uncharacterized protein</fullName>
    </submittedName>
</protein>
<proteinExistence type="predicted"/>
<dbReference type="InParanoid" id="A0A2J7QTK0"/>
<sequence length="177" mass="19428">MRPQEPPPPTPVQDNQHHNPDQSPESSPAANKRNSTVMMITDQDKSRGRTAGIDNPGFEEDGEQAATIGNGGSVTVPSNGSTSSFLDTSMLTEMKDVDKKRDKEVAEAVNLELVSMNPFSTTLETNGVNGIPVKKDGEQAAVGDGYADPYDEYFVPVNEHRKYMRGEKLYVTKDKRR</sequence>
<comment type="caution">
    <text evidence="2">The sequence shown here is derived from an EMBL/GenBank/DDBJ whole genome shotgun (WGS) entry which is preliminary data.</text>
</comment>
<gene>
    <name evidence="2" type="ORF">B7P43_G07920</name>
</gene>
<accession>A0A2J7QTK0</accession>
<feature type="compositionally biased region" description="Polar residues" evidence="1">
    <location>
        <begin position="21"/>
        <end position="38"/>
    </location>
</feature>
<dbReference type="AlphaFoldDB" id="A0A2J7QTK0"/>
<reference evidence="2 3" key="1">
    <citation type="submission" date="2017-12" db="EMBL/GenBank/DDBJ databases">
        <title>Hemimetabolous genomes reveal molecular basis of termite eusociality.</title>
        <authorList>
            <person name="Harrison M.C."/>
            <person name="Jongepier E."/>
            <person name="Robertson H.M."/>
            <person name="Arning N."/>
            <person name="Bitard-Feildel T."/>
            <person name="Chao H."/>
            <person name="Childers C.P."/>
            <person name="Dinh H."/>
            <person name="Doddapaneni H."/>
            <person name="Dugan S."/>
            <person name="Gowin J."/>
            <person name="Greiner C."/>
            <person name="Han Y."/>
            <person name="Hu H."/>
            <person name="Hughes D.S.T."/>
            <person name="Huylmans A.-K."/>
            <person name="Kemena C."/>
            <person name="Kremer L.P.M."/>
            <person name="Lee S.L."/>
            <person name="Lopez-Ezquerra A."/>
            <person name="Mallet L."/>
            <person name="Monroy-Kuhn J.M."/>
            <person name="Moser A."/>
            <person name="Murali S.C."/>
            <person name="Muzny D.M."/>
            <person name="Otani S."/>
            <person name="Piulachs M.-D."/>
            <person name="Poelchau M."/>
            <person name="Qu J."/>
            <person name="Schaub F."/>
            <person name="Wada-Katsumata A."/>
            <person name="Worley K.C."/>
            <person name="Xie Q."/>
            <person name="Ylla G."/>
            <person name="Poulsen M."/>
            <person name="Gibbs R.A."/>
            <person name="Schal C."/>
            <person name="Richards S."/>
            <person name="Belles X."/>
            <person name="Korb J."/>
            <person name="Bornberg-Bauer E."/>
        </authorList>
    </citation>
    <scope>NUCLEOTIDE SEQUENCE [LARGE SCALE GENOMIC DNA]</scope>
    <source>
        <tissue evidence="2">Whole body</tissue>
    </source>
</reference>
<organism evidence="2 3">
    <name type="scientific">Cryptotermes secundus</name>
    <dbReference type="NCBI Taxonomy" id="105785"/>
    <lineage>
        <taxon>Eukaryota</taxon>
        <taxon>Metazoa</taxon>
        <taxon>Ecdysozoa</taxon>
        <taxon>Arthropoda</taxon>
        <taxon>Hexapoda</taxon>
        <taxon>Insecta</taxon>
        <taxon>Pterygota</taxon>
        <taxon>Neoptera</taxon>
        <taxon>Polyneoptera</taxon>
        <taxon>Dictyoptera</taxon>
        <taxon>Blattodea</taxon>
        <taxon>Blattoidea</taxon>
        <taxon>Termitoidae</taxon>
        <taxon>Kalotermitidae</taxon>
        <taxon>Cryptotermitinae</taxon>
        <taxon>Cryptotermes</taxon>
    </lineage>
</organism>
<evidence type="ECO:0000313" key="2">
    <source>
        <dbReference type="EMBL" id="PNF31894.1"/>
    </source>
</evidence>